<protein>
    <submittedName>
        <fullName evidence="2">Uncharacterized protein</fullName>
    </submittedName>
</protein>
<accession>A0A2A6B5B8</accession>
<reference evidence="2" key="2">
    <citation type="submission" date="2022-06" db="UniProtKB">
        <authorList>
            <consortium name="EnsemblMetazoa"/>
        </authorList>
    </citation>
    <scope>IDENTIFICATION</scope>
    <source>
        <strain evidence="2">PS312</strain>
    </source>
</reference>
<feature type="compositionally biased region" description="Pro residues" evidence="1">
    <location>
        <begin position="366"/>
        <end position="379"/>
    </location>
</feature>
<feature type="compositionally biased region" description="Basic and acidic residues" evidence="1">
    <location>
        <begin position="121"/>
        <end position="133"/>
    </location>
</feature>
<reference evidence="3" key="1">
    <citation type="journal article" date="2008" name="Nat. Genet.">
        <title>The Pristionchus pacificus genome provides a unique perspective on nematode lifestyle and parasitism.</title>
        <authorList>
            <person name="Dieterich C."/>
            <person name="Clifton S.W."/>
            <person name="Schuster L.N."/>
            <person name="Chinwalla A."/>
            <person name="Delehaunty K."/>
            <person name="Dinkelacker I."/>
            <person name="Fulton L."/>
            <person name="Fulton R."/>
            <person name="Godfrey J."/>
            <person name="Minx P."/>
            <person name="Mitreva M."/>
            <person name="Roeseler W."/>
            <person name="Tian H."/>
            <person name="Witte H."/>
            <person name="Yang S.P."/>
            <person name="Wilson R.K."/>
            <person name="Sommer R.J."/>
        </authorList>
    </citation>
    <scope>NUCLEOTIDE SEQUENCE [LARGE SCALE GENOMIC DNA]</scope>
    <source>
        <strain evidence="3">PS312</strain>
    </source>
</reference>
<sequence>MSFGSFFGNPNRRPRGKHTVVETTTERRTPDGLLLSTSHSRNIFYGDDHYGIQHDVVAVSSPVSRRRHETPVIDRRRSPYRRPRSETIIREEMFSRTEEFSPERRRRSPEVRNVPINRNFNTDHVRRSESRATFREDIDNRNEWRRNERTESRAAPPPREEESVYIDPAQLYSNSTIYGDDWSARGSVCKQSHLVRQSEGLSTELILVLNRLNDLRTMKGLRPLVVDCALMREADLLIREICRDGELRSAHPSRRLSLWKGDRLHSAIADLWTHYGPPTTASSRFDPTRDDSLSVTGLSSGYAHDEKKFALLAAIAAASVALLLCKKKKPMPNATALPLPSTSLPTPSGSSSAGKPPSSMKSPDVASPPPGTAPPPPNPVRKLSAAESKFEKEKAWNDAIEAGLSRPQKDDESVDECPTDYGPAVPQPKPGEPFSDPMAGGGGGGGKKGIDSKKSALGQAKVRSAVEGAY</sequence>
<feature type="region of interest" description="Disordered" evidence="1">
    <location>
        <begin position="336"/>
        <end position="470"/>
    </location>
</feature>
<accession>A0A8R1U6E3</accession>
<gene>
    <name evidence="2" type="primary">WBGene00096577</name>
</gene>
<organism evidence="2 3">
    <name type="scientific">Pristionchus pacificus</name>
    <name type="common">Parasitic nematode worm</name>
    <dbReference type="NCBI Taxonomy" id="54126"/>
    <lineage>
        <taxon>Eukaryota</taxon>
        <taxon>Metazoa</taxon>
        <taxon>Ecdysozoa</taxon>
        <taxon>Nematoda</taxon>
        <taxon>Chromadorea</taxon>
        <taxon>Rhabditida</taxon>
        <taxon>Rhabditina</taxon>
        <taxon>Diplogasteromorpha</taxon>
        <taxon>Diplogasteroidea</taxon>
        <taxon>Neodiplogasteridae</taxon>
        <taxon>Pristionchus</taxon>
    </lineage>
</organism>
<feature type="region of interest" description="Disordered" evidence="1">
    <location>
        <begin position="1"/>
        <end position="32"/>
    </location>
</feature>
<dbReference type="EnsemblMetazoa" id="PPA07023.1">
    <property type="protein sequence ID" value="PPA07023.1"/>
    <property type="gene ID" value="WBGene00096577"/>
</dbReference>
<feature type="compositionally biased region" description="Low complexity" evidence="1">
    <location>
        <begin position="336"/>
        <end position="363"/>
    </location>
</feature>
<keyword evidence="3" id="KW-1185">Reference proteome</keyword>
<name>A0A2A6B5B8_PRIPA</name>
<evidence type="ECO:0000313" key="3">
    <source>
        <dbReference type="Proteomes" id="UP000005239"/>
    </source>
</evidence>
<dbReference type="AlphaFoldDB" id="A0A2A6B5B8"/>
<dbReference type="Proteomes" id="UP000005239">
    <property type="component" value="Unassembled WGS sequence"/>
</dbReference>
<evidence type="ECO:0000313" key="2">
    <source>
        <dbReference type="EnsemblMetazoa" id="PPA07023.1"/>
    </source>
</evidence>
<feature type="region of interest" description="Disordered" evidence="1">
    <location>
        <begin position="99"/>
        <end position="133"/>
    </location>
</feature>
<evidence type="ECO:0000256" key="1">
    <source>
        <dbReference type="SAM" id="MobiDB-lite"/>
    </source>
</evidence>
<proteinExistence type="predicted"/>